<sequence length="268" mass="30847">MDQVKLITKINSIPYSLFNALSEAVFYTTYPAKAKVLSVNRKLKNLHRGERCHILGLGPSLRNADLPSIRGEKTFSVNNYIWSEWSDSIIPDYFVLVDSAYYDTNNEILNGTFAKFPEARFFFTYKAMHVVEAMDTRPIHRHYMNCKLIQHGSMVRYDLSRNMTATMNVVLAAIQIALYMGFGEIVLHGCDFNQFTNPELALHCWNHREDDDKIRMSMSEFLNRHAIMLNHHYALDKAARKLGVRILNATPGSLIDAYERVDFKAVVD</sequence>
<dbReference type="Gene3D" id="3.90.1480.10">
    <property type="entry name" value="Alpha-2,3-sialyltransferase"/>
    <property type="match status" value="1"/>
</dbReference>
<comment type="caution">
    <text evidence="2">The sequence shown here is derived from an EMBL/GenBank/DDBJ whole genome shotgun (WGS) entry which is preliminary data.</text>
</comment>
<protein>
    <recommendedName>
        <fullName evidence="1">6-hydroxymethylpterin diphosphokinase MptE-like domain-containing protein</fullName>
    </recommendedName>
</protein>
<evidence type="ECO:0000259" key="1">
    <source>
        <dbReference type="Pfam" id="PF01973"/>
    </source>
</evidence>
<name>A0A644TUR4_9ZZZZ</name>
<evidence type="ECO:0000313" key="2">
    <source>
        <dbReference type="EMBL" id="MPL70728.1"/>
    </source>
</evidence>
<dbReference type="AlphaFoldDB" id="A0A644TUR4"/>
<organism evidence="2">
    <name type="scientific">bioreactor metagenome</name>
    <dbReference type="NCBI Taxonomy" id="1076179"/>
    <lineage>
        <taxon>unclassified sequences</taxon>
        <taxon>metagenomes</taxon>
        <taxon>ecological metagenomes</taxon>
    </lineage>
</organism>
<proteinExistence type="predicted"/>
<reference evidence="2" key="1">
    <citation type="submission" date="2019-08" db="EMBL/GenBank/DDBJ databases">
        <authorList>
            <person name="Kucharzyk K."/>
            <person name="Murdoch R.W."/>
            <person name="Higgins S."/>
            <person name="Loffler F."/>
        </authorList>
    </citation>
    <scope>NUCLEOTIDE SEQUENCE</scope>
</reference>
<gene>
    <name evidence="2" type="ORF">SDC9_16489</name>
</gene>
<dbReference type="Pfam" id="PF01973">
    <property type="entry name" value="MptE-like"/>
    <property type="match status" value="1"/>
</dbReference>
<dbReference type="InterPro" id="IPR002826">
    <property type="entry name" value="MptE-like"/>
</dbReference>
<feature type="domain" description="6-hydroxymethylpterin diphosphokinase MptE-like" evidence="1">
    <location>
        <begin position="41"/>
        <end position="193"/>
    </location>
</feature>
<accession>A0A644TUR4</accession>
<dbReference type="EMBL" id="VSSQ01000054">
    <property type="protein sequence ID" value="MPL70728.1"/>
    <property type="molecule type" value="Genomic_DNA"/>
</dbReference>